<organism evidence="2 3">
    <name type="scientific">Paraburkholderia edwinii</name>
    <dbReference type="NCBI Taxonomy" id="2861782"/>
    <lineage>
        <taxon>Bacteria</taxon>
        <taxon>Pseudomonadati</taxon>
        <taxon>Pseudomonadota</taxon>
        <taxon>Betaproteobacteria</taxon>
        <taxon>Burkholderiales</taxon>
        <taxon>Burkholderiaceae</taxon>
        <taxon>Paraburkholderia</taxon>
    </lineage>
</organism>
<gene>
    <name evidence="2" type="ORF">KZJ38_09220</name>
</gene>
<dbReference type="EMBL" id="CP080095">
    <property type="protein sequence ID" value="QYD70890.1"/>
    <property type="molecule type" value="Genomic_DNA"/>
</dbReference>
<feature type="transmembrane region" description="Helical" evidence="1">
    <location>
        <begin position="42"/>
        <end position="61"/>
    </location>
</feature>
<keyword evidence="1" id="KW-0812">Transmembrane</keyword>
<protein>
    <recommendedName>
        <fullName evidence="4">Transmembrane protein</fullName>
    </recommendedName>
</protein>
<name>A0ABX8UPH5_9BURK</name>
<evidence type="ECO:0000256" key="1">
    <source>
        <dbReference type="SAM" id="Phobius"/>
    </source>
</evidence>
<evidence type="ECO:0008006" key="4">
    <source>
        <dbReference type="Google" id="ProtNLM"/>
    </source>
</evidence>
<keyword evidence="3" id="KW-1185">Reference proteome</keyword>
<proteinExistence type="predicted"/>
<dbReference type="Proteomes" id="UP000826462">
    <property type="component" value="Chromosome 1"/>
</dbReference>
<dbReference type="RefSeq" id="WP_219800195.1">
    <property type="nucleotide sequence ID" value="NZ_CP080095.1"/>
</dbReference>
<evidence type="ECO:0000313" key="3">
    <source>
        <dbReference type="Proteomes" id="UP000826462"/>
    </source>
</evidence>
<feature type="transmembrane region" description="Helical" evidence="1">
    <location>
        <begin position="6"/>
        <end position="22"/>
    </location>
</feature>
<accession>A0ABX8UPH5</accession>
<feature type="transmembrane region" description="Helical" evidence="1">
    <location>
        <begin position="73"/>
        <end position="93"/>
    </location>
</feature>
<keyword evidence="1" id="KW-0472">Membrane</keyword>
<sequence>MDLTNWIVILAIAWIAVAFFCLRPRANWSIENRARRRTGTRLIAQAVFAAWSAALIIVHGLEHLSVHRMHDAAAPALLTVAVVLAVCGCYWLARGLRLLKARRLFTSC</sequence>
<evidence type="ECO:0000313" key="2">
    <source>
        <dbReference type="EMBL" id="QYD70890.1"/>
    </source>
</evidence>
<keyword evidence="1" id="KW-1133">Transmembrane helix</keyword>
<reference evidence="2 3" key="1">
    <citation type="submission" date="2021-07" db="EMBL/GenBank/DDBJ databases">
        <title>Paraburkholderia edwinii protects Aspergillus sp. from phenazines by acting as a toxin sponge.</title>
        <authorList>
            <person name="Dahlstrom K.M."/>
            <person name="Newman D.K."/>
        </authorList>
    </citation>
    <scope>NUCLEOTIDE SEQUENCE [LARGE SCALE GENOMIC DNA]</scope>
    <source>
        <strain evidence="2 3">Pe01</strain>
    </source>
</reference>